<dbReference type="GO" id="GO:0046872">
    <property type="term" value="F:metal ion binding"/>
    <property type="evidence" value="ECO:0007669"/>
    <property type="project" value="InterPro"/>
</dbReference>
<accession>A0A2P7NSR3</accession>
<evidence type="ECO:0000256" key="1">
    <source>
        <dbReference type="SAM" id="SignalP"/>
    </source>
</evidence>
<evidence type="ECO:0000313" key="2">
    <source>
        <dbReference type="EMBL" id="PSJ16468.1"/>
    </source>
</evidence>
<dbReference type="CDD" id="cd13840">
    <property type="entry name" value="SMBP_like"/>
    <property type="match status" value="1"/>
</dbReference>
<dbReference type="RefSeq" id="WP_106707729.1">
    <property type="nucleotide sequence ID" value="NZ_PXXU01000049.1"/>
</dbReference>
<evidence type="ECO:0008006" key="4">
    <source>
        <dbReference type="Google" id="ProtNLM"/>
    </source>
</evidence>
<dbReference type="Gene3D" id="1.20.120.660">
    <property type="entry name" value="IL-4 antagonist (De novo design) like domain"/>
    <property type="match status" value="1"/>
</dbReference>
<sequence length="110" mass="11782">MNRKTIISFASILILSLLSFYSIAGQSHLQQAIKHSEAAASSADGKTIAKQAQEAKIHAEAAKNDKIDAKHVDEGIKFLEDAVKKGNDGNIDAAREAATDAVDHLKQAEK</sequence>
<keyword evidence="3" id="KW-1185">Reference proteome</keyword>
<organism evidence="2 3">
    <name type="scientific">Nitrosomonas supralitoralis</name>
    <dbReference type="NCBI Taxonomy" id="2116706"/>
    <lineage>
        <taxon>Bacteria</taxon>
        <taxon>Pseudomonadati</taxon>
        <taxon>Pseudomonadota</taxon>
        <taxon>Betaproteobacteria</taxon>
        <taxon>Nitrosomonadales</taxon>
        <taxon>Nitrosomonadaceae</taxon>
        <taxon>Nitrosomonas</taxon>
    </lineage>
</organism>
<dbReference type="EMBL" id="PXXU01000049">
    <property type="protein sequence ID" value="PSJ16468.1"/>
    <property type="molecule type" value="Genomic_DNA"/>
</dbReference>
<dbReference type="Pfam" id="PF16785">
    <property type="entry name" value="SMBP"/>
    <property type="match status" value="1"/>
</dbReference>
<proteinExistence type="predicted"/>
<evidence type="ECO:0000313" key="3">
    <source>
        <dbReference type="Proteomes" id="UP000241912"/>
    </source>
</evidence>
<dbReference type="AlphaFoldDB" id="A0A2P7NSR3"/>
<reference evidence="2 3" key="1">
    <citation type="submission" date="2018-03" db="EMBL/GenBank/DDBJ databases">
        <title>Draft genome of Nitrosomonas supralitoralis APG5.</title>
        <authorList>
            <person name="Urakawa H."/>
            <person name="Lopez J.V."/>
        </authorList>
    </citation>
    <scope>NUCLEOTIDE SEQUENCE [LARGE SCALE GENOMIC DNA]</scope>
    <source>
        <strain evidence="2 3">APG5</strain>
    </source>
</reference>
<name>A0A2P7NSR3_9PROT</name>
<dbReference type="OrthoDB" id="8550271at2"/>
<gene>
    <name evidence="2" type="ORF">C7H79_13250</name>
</gene>
<feature type="chain" id="PRO_5015129251" description="Small metal-binding protein" evidence="1">
    <location>
        <begin position="25"/>
        <end position="110"/>
    </location>
</feature>
<dbReference type="Proteomes" id="UP000241912">
    <property type="component" value="Unassembled WGS sequence"/>
</dbReference>
<keyword evidence="1" id="KW-0732">Signal</keyword>
<comment type="caution">
    <text evidence="2">The sequence shown here is derived from an EMBL/GenBank/DDBJ whole genome shotgun (WGS) entry which is preliminary data.</text>
</comment>
<dbReference type="InterPro" id="IPR031877">
    <property type="entry name" value="SmbP"/>
</dbReference>
<protein>
    <recommendedName>
        <fullName evidence="4">Small metal-binding protein</fullName>
    </recommendedName>
</protein>
<feature type="signal peptide" evidence="1">
    <location>
        <begin position="1"/>
        <end position="24"/>
    </location>
</feature>